<keyword evidence="2" id="KW-0812">Transmembrane</keyword>
<comment type="caution">
    <text evidence="3">The sequence shown here is derived from an EMBL/GenBank/DDBJ whole genome shotgun (WGS) entry which is preliminary data.</text>
</comment>
<dbReference type="InterPro" id="IPR013517">
    <property type="entry name" value="FG-GAP"/>
</dbReference>
<dbReference type="PANTHER" id="PTHR46580">
    <property type="entry name" value="SENSOR KINASE-RELATED"/>
    <property type="match status" value="1"/>
</dbReference>
<dbReference type="Proteomes" id="UP000663844">
    <property type="component" value="Unassembled WGS sequence"/>
</dbReference>
<evidence type="ECO:0000256" key="1">
    <source>
        <dbReference type="ARBA" id="ARBA00022729"/>
    </source>
</evidence>
<sequence length="1381" mass="154789">MKTESSTITVSDITPGKFDELYSKHNKTLSCPCSTISMPHKTFVSNIIKRHPVCKSIFVNQSWIEALYLLNANRYGIWDFRTTASSQFALLSNFCSIAEDAVFHIENDVGNNDFITTYLLTDTQIQLEVNSTTESFKNSASARITMFLNYLRTTIRENYLVSALNTNLIMKICPDCFDVVRPLAFPVMYNSTNGGFVSCNQGNPTSVATLNPLLNDSVTLERIRKFESMPNSTIVSGFFAACTPLEALLQSTLDCLYEIECSIIVLLLFNSLSTHTDTVTIPNPSLIMYKDLQTLYSATLNCPCSTKAISYRSFVSLSPTLHQVCSSGFVNDDWFALLKRSAITDHPNDWRNRAPPQFQLLSDFCRLANKTIDDSVNRFLKQFFIASTVFNEIDLDTQLNATLRQFYNSTIFDFSLQNDVVRLLMQVDQPYMGPLDTVTDYWLSNLIITNIENERNNQSLSQVSFILPAIPESNSTVLTCVCATNPHCRALNFIYSADFLRVHGNWFDRFKMAMRNMNKLLYTTLINLNIFSLNDIGSNVDPITAKRLGRWATRLYIALFIGGLGILTIYNLIQPEMLTKTFDKPSFSVYKNLKQLHGDKLKCPCSVIASAYSQFIEIEPIFHEICSSPFASEQGRINLTAGLVSNLSIYARRDYRRFLSAHLQFLQGLCQLSKDAVYNLVNQIRTSLLVTSELLSEINFNQTLQSLIEQSKSNAPTIFRHLLFLIRTINHGNAFMSTYGTNFEYIVPKNTSSEYHTPTRALIYDDECSCGLCSNCTTQANFITFNSSGITSIPIKGLNVGCTPSESFRASTLECFFDRSCIDLIHQYTNYSNSHDLLSIMNSSFLINTTMAKLIDSLFIERWSTKTNYTSYFEQCLPSRCSYTSVQKFNLIGIITLLLSLQGGLTIILKWTCPKIVRVASKINDYRKKRRNTVRPVCVLEKTSSDISDITTDNVTTNIETDSTPKTSPTIIVKSLRCTSKVVFRCILLTCVIAALAIFSFYMVRQAPLCKLNFRSISMNTSNYDIIPHAFVSADFNNDNRLDLVFYSELYTTLYLLFGNGDGSFGAENIIPMKSFNFLTHIDVGDFNNDNRFDLVLAGITQLGILLGNGNGDFGALNTLSLEPECTLIDITVADFNHDNYSDIAVVSMNKNNICVFLRKSNDNFSSPFIFSTGHNSQPRSLNVGDFNNDGHLDIAVTNNNAVNVGVFIGCGNGTFEAQKQSFTIIGSYPNNLAVGDLDGDTYPDIVTSNIDDNFICVLSRYNNGIFGVKQNFFIKSVWSTPSVAVGDFNCDGYLDIAVGTTNPYGIDALLGYGDGHFDTQTIFPTQLIDKNIMIAVHDFNGDTYQDIIAIDDSLNTIDILLNICECCTREILKKSNSSLQ</sequence>
<gene>
    <name evidence="3" type="ORF">OXD698_LOCUS26596</name>
</gene>
<protein>
    <submittedName>
        <fullName evidence="3">Uncharacterized protein</fullName>
    </submittedName>
</protein>
<proteinExistence type="predicted"/>
<dbReference type="EMBL" id="CAJOAZ010002667">
    <property type="protein sequence ID" value="CAF3949403.1"/>
    <property type="molecule type" value="Genomic_DNA"/>
</dbReference>
<dbReference type="SUPFAM" id="SSF69318">
    <property type="entry name" value="Integrin alpha N-terminal domain"/>
    <property type="match status" value="1"/>
</dbReference>
<keyword evidence="1" id="KW-0732">Signal</keyword>
<evidence type="ECO:0000256" key="2">
    <source>
        <dbReference type="SAM" id="Phobius"/>
    </source>
</evidence>
<evidence type="ECO:0000313" key="4">
    <source>
        <dbReference type="Proteomes" id="UP000663844"/>
    </source>
</evidence>
<keyword evidence="2" id="KW-0472">Membrane</keyword>
<accession>A0A819KHD2</accession>
<dbReference type="Gene3D" id="2.130.10.130">
    <property type="entry name" value="Integrin alpha, N-terminal"/>
    <property type="match status" value="2"/>
</dbReference>
<name>A0A819KHD2_9BILA</name>
<feature type="transmembrane region" description="Helical" evidence="2">
    <location>
        <begin position="982"/>
        <end position="1004"/>
    </location>
</feature>
<organism evidence="3 4">
    <name type="scientific">Adineta steineri</name>
    <dbReference type="NCBI Taxonomy" id="433720"/>
    <lineage>
        <taxon>Eukaryota</taxon>
        <taxon>Metazoa</taxon>
        <taxon>Spiralia</taxon>
        <taxon>Gnathifera</taxon>
        <taxon>Rotifera</taxon>
        <taxon>Eurotatoria</taxon>
        <taxon>Bdelloidea</taxon>
        <taxon>Adinetida</taxon>
        <taxon>Adinetidae</taxon>
        <taxon>Adineta</taxon>
    </lineage>
</organism>
<dbReference type="Pfam" id="PF13517">
    <property type="entry name" value="FG-GAP_3"/>
    <property type="match status" value="3"/>
</dbReference>
<dbReference type="Gene3D" id="2.30.30.100">
    <property type="match status" value="1"/>
</dbReference>
<evidence type="ECO:0000313" key="3">
    <source>
        <dbReference type="EMBL" id="CAF3949403.1"/>
    </source>
</evidence>
<keyword evidence="2" id="KW-1133">Transmembrane helix</keyword>
<feature type="transmembrane region" description="Helical" evidence="2">
    <location>
        <begin position="555"/>
        <end position="573"/>
    </location>
</feature>
<dbReference type="PANTHER" id="PTHR46580:SF4">
    <property type="entry name" value="ATP_GTP-BINDING PROTEIN"/>
    <property type="match status" value="1"/>
</dbReference>
<reference evidence="3" key="1">
    <citation type="submission" date="2021-02" db="EMBL/GenBank/DDBJ databases">
        <authorList>
            <person name="Nowell W R."/>
        </authorList>
    </citation>
    <scope>NUCLEOTIDE SEQUENCE</scope>
</reference>
<dbReference type="InterPro" id="IPR028994">
    <property type="entry name" value="Integrin_alpha_N"/>
</dbReference>